<dbReference type="GO" id="GO:0016831">
    <property type="term" value="F:carboxy-lyase activity"/>
    <property type="evidence" value="ECO:0007669"/>
    <property type="project" value="InterPro"/>
</dbReference>
<dbReference type="Pfam" id="PF04909">
    <property type="entry name" value="Amidohydro_2"/>
    <property type="match status" value="1"/>
</dbReference>
<keyword evidence="1" id="KW-0456">Lyase</keyword>
<dbReference type="PANTHER" id="PTHR21240">
    <property type="entry name" value="2-AMINO-3-CARBOXYLMUCONATE-6-SEMIALDEHYDE DECARBOXYLASE"/>
    <property type="match status" value="1"/>
</dbReference>
<dbReference type="InterPro" id="IPR006680">
    <property type="entry name" value="Amidohydro-rel"/>
</dbReference>
<dbReference type="Gene3D" id="3.20.20.140">
    <property type="entry name" value="Metal-dependent hydrolases"/>
    <property type="match status" value="1"/>
</dbReference>
<dbReference type="AlphaFoldDB" id="A0A6B0YSE6"/>
<keyword evidence="3" id="KW-0378">Hydrolase</keyword>
<dbReference type="CDD" id="cd01292">
    <property type="entry name" value="metallo-dependent_hydrolases"/>
    <property type="match status" value="1"/>
</dbReference>
<dbReference type="InterPro" id="IPR032466">
    <property type="entry name" value="Metal_Hydrolase"/>
</dbReference>
<name>A0A6B0YSE6_9CHLR</name>
<dbReference type="InterPro" id="IPR032465">
    <property type="entry name" value="ACMSD"/>
</dbReference>
<organism evidence="3">
    <name type="scientific">Caldilineaceae bacterium SB0664_bin_27</name>
    <dbReference type="NCBI Taxonomy" id="2605260"/>
    <lineage>
        <taxon>Bacteria</taxon>
        <taxon>Bacillati</taxon>
        <taxon>Chloroflexota</taxon>
        <taxon>Caldilineae</taxon>
        <taxon>Caldilineales</taxon>
        <taxon>Caldilineaceae</taxon>
    </lineage>
</organism>
<comment type="caution">
    <text evidence="3">The sequence shown here is derived from an EMBL/GenBank/DDBJ whole genome shotgun (WGS) entry which is preliminary data.</text>
</comment>
<dbReference type="GO" id="GO:0016787">
    <property type="term" value="F:hydrolase activity"/>
    <property type="evidence" value="ECO:0007669"/>
    <property type="project" value="UniProtKB-KW"/>
</dbReference>
<proteinExistence type="predicted"/>
<dbReference type="EMBL" id="VXRG01000054">
    <property type="protein sequence ID" value="MXY93055.1"/>
    <property type="molecule type" value="Genomic_DNA"/>
</dbReference>
<dbReference type="SUPFAM" id="SSF51556">
    <property type="entry name" value="Metallo-dependent hydrolases"/>
    <property type="match status" value="1"/>
</dbReference>
<reference evidence="3" key="1">
    <citation type="submission" date="2019-09" db="EMBL/GenBank/DDBJ databases">
        <title>Characterisation of the sponge microbiome using genome-centric metagenomics.</title>
        <authorList>
            <person name="Engelberts J.P."/>
            <person name="Robbins S.J."/>
            <person name="De Goeij J.M."/>
            <person name="Aranda M."/>
            <person name="Bell S.C."/>
            <person name="Webster N.S."/>
        </authorList>
    </citation>
    <scope>NUCLEOTIDE SEQUENCE</scope>
    <source>
        <strain evidence="3">SB0664_bin_27</strain>
    </source>
</reference>
<evidence type="ECO:0000313" key="3">
    <source>
        <dbReference type="EMBL" id="MXY93055.1"/>
    </source>
</evidence>
<sequence length="249" mass="27188">MIEEQRVIDFHGHTGRLDLYNGVDDPALILRAMDKVGIDVSCVFNIFHPDGTTGNNITARFVAEHPDRFVGFAYVSPMMAEGMVAELTRAIDELGLVAIKLYPPYTQWDLNESIWHPIYEFANERGLAIIFHTGSDPHSDPGLLADCAAKFPNANFVAGHAGNVAEPREAAIRAAQDYPNVYMETCSTFRTPGVIEQLVNEAGADRVLFGSDIALMDSRPQLGKIITADISDEAKRLVCGGNAARLLGI</sequence>
<protein>
    <submittedName>
        <fullName evidence="3">Amidohydrolase</fullName>
    </submittedName>
</protein>
<accession>A0A6B0YSE6</accession>
<feature type="domain" description="Amidohydrolase-related" evidence="2">
    <location>
        <begin position="45"/>
        <end position="249"/>
    </location>
</feature>
<evidence type="ECO:0000259" key="2">
    <source>
        <dbReference type="Pfam" id="PF04909"/>
    </source>
</evidence>
<evidence type="ECO:0000256" key="1">
    <source>
        <dbReference type="ARBA" id="ARBA00023239"/>
    </source>
</evidence>
<gene>
    <name evidence="3" type="ORF">F4Y42_06340</name>
</gene>